<accession>A0A5C6RI54</accession>
<feature type="chain" id="PRO_5023012970" evidence="1">
    <location>
        <begin position="22"/>
        <end position="216"/>
    </location>
</feature>
<keyword evidence="2" id="KW-0378">Hydrolase</keyword>
<protein>
    <submittedName>
        <fullName evidence="2">Carboxypeptidase-like regulatory domain-containing protein</fullName>
    </submittedName>
</protein>
<name>A0A5C6RI54_9BACT</name>
<dbReference type="Pfam" id="PF13715">
    <property type="entry name" value="CarbopepD_reg_2"/>
    <property type="match status" value="1"/>
</dbReference>
<proteinExistence type="predicted"/>
<comment type="caution">
    <text evidence="2">The sequence shown here is derived from an EMBL/GenBank/DDBJ whole genome shotgun (WGS) entry which is preliminary data.</text>
</comment>
<dbReference type="OrthoDB" id="1115630at2"/>
<dbReference type="RefSeq" id="WP_147168517.1">
    <property type="nucleotide sequence ID" value="NZ_VOOR01000037.1"/>
</dbReference>
<sequence length="216" mass="24925">MNIRPLFFTLAFLLTSALAWSQDNENLVQFSGMVLDGTDEQLYPVPYTNILVKEKGRGTYSDLRGFFSIVVEKGDVIVFSAIGYKTVEYQIPEDLEDTRYSIVQLMTQDAINLPETVVFPWPSREHFKLEFLAMDVTPELQQRAQENLANDALARMRNEVIPDGPENAGSYLRQQSREYYYIGQQPPMNIFNPVAWKRFFDAWKAGDFKKKDENGQ</sequence>
<keyword evidence="1" id="KW-0732">Signal</keyword>
<feature type="signal peptide" evidence="1">
    <location>
        <begin position="1"/>
        <end position="21"/>
    </location>
</feature>
<dbReference type="SUPFAM" id="SSF49464">
    <property type="entry name" value="Carboxypeptidase regulatory domain-like"/>
    <property type="match status" value="1"/>
</dbReference>
<keyword evidence="3" id="KW-1185">Reference proteome</keyword>
<keyword evidence="2" id="KW-0121">Carboxypeptidase</keyword>
<dbReference type="EMBL" id="VOOR01000037">
    <property type="protein sequence ID" value="TXB62086.1"/>
    <property type="molecule type" value="Genomic_DNA"/>
</dbReference>
<evidence type="ECO:0000256" key="1">
    <source>
        <dbReference type="SAM" id="SignalP"/>
    </source>
</evidence>
<organism evidence="2 3">
    <name type="scientific">Phaeodactylibacter luteus</name>
    <dbReference type="NCBI Taxonomy" id="1564516"/>
    <lineage>
        <taxon>Bacteria</taxon>
        <taxon>Pseudomonadati</taxon>
        <taxon>Bacteroidota</taxon>
        <taxon>Saprospiria</taxon>
        <taxon>Saprospirales</taxon>
        <taxon>Haliscomenobacteraceae</taxon>
        <taxon>Phaeodactylibacter</taxon>
    </lineage>
</organism>
<dbReference type="GO" id="GO:0004180">
    <property type="term" value="F:carboxypeptidase activity"/>
    <property type="evidence" value="ECO:0007669"/>
    <property type="project" value="UniProtKB-KW"/>
</dbReference>
<keyword evidence="2" id="KW-0645">Protease</keyword>
<dbReference type="AlphaFoldDB" id="A0A5C6RI54"/>
<gene>
    <name evidence="2" type="ORF">FRY97_15725</name>
</gene>
<dbReference type="InterPro" id="IPR008969">
    <property type="entry name" value="CarboxyPept-like_regulatory"/>
</dbReference>
<evidence type="ECO:0000313" key="2">
    <source>
        <dbReference type="EMBL" id="TXB62086.1"/>
    </source>
</evidence>
<dbReference type="Proteomes" id="UP000321580">
    <property type="component" value="Unassembled WGS sequence"/>
</dbReference>
<evidence type="ECO:0000313" key="3">
    <source>
        <dbReference type="Proteomes" id="UP000321580"/>
    </source>
</evidence>
<reference evidence="2 3" key="1">
    <citation type="submission" date="2019-08" db="EMBL/GenBank/DDBJ databases">
        <title>Genome of Phaeodactylibacter luteus.</title>
        <authorList>
            <person name="Bowman J.P."/>
        </authorList>
    </citation>
    <scope>NUCLEOTIDE SEQUENCE [LARGE SCALE GENOMIC DNA]</scope>
    <source>
        <strain evidence="2 3">KCTC 42180</strain>
    </source>
</reference>